<gene>
    <name evidence="1" type="ORF">SMF913_28733</name>
</gene>
<protein>
    <recommendedName>
        <fullName evidence="3">GntR family transcriptional regulator</fullName>
    </recommendedName>
</protein>
<organism evidence="1 2">
    <name type="scientific">Streptomyces malaysiensis</name>
    <dbReference type="NCBI Taxonomy" id="92644"/>
    <lineage>
        <taxon>Bacteria</taxon>
        <taxon>Bacillati</taxon>
        <taxon>Actinomycetota</taxon>
        <taxon>Actinomycetes</taxon>
        <taxon>Kitasatosporales</taxon>
        <taxon>Streptomycetaceae</taxon>
        <taxon>Streptomyces</taxon>
        <taxon>Streptomyces violaceusniger group</taxon>
    </lineage>
</organism>
<accession>A0A2J7YZ20</accession>
<reference evidence="1 2" key="1">
    <citation type="submission" date="2015-09" db="EMBL/GenBank/DDBJ databases">
        <title>Genome sequence, genome mining and natural product profiling of a biocontrol bacterium Streptomyces malaysiensis F913.</title>
        <authorList>
            <person name="Xu Y."/>
            <person name="Wei J."/>
            <person name="Xie J."/>
            <person name="Li T."/>
            <person name="Zhou Z."/>
        </authorList>
    </citation>
    <scope>NUCLEOTIDE SEQUENCE [LARGE SCALE GENOMIC DNA]</scope>
    <source>
        <strain evidence="1 2">F913</strain>
    </source>
</reference>
<evidence type="ECO:0000313" key="1">
    <source>
        <dbReference type="EMBL" id="PNG93268.1"/>
    </source>
</evidence>
<name>A0A2J7YZ20_STRMQ</name>
<evidence type="ECO:0008006" key="3">
    <source>
        <dbReference type="Google" id="ProtNLM"/>
    </source>
</evidence>
<keyword evidence="2" id="KW-1185">Reference proteome</keyword>
<evidence type="ECO:0000313" key="2">
    <source>
        <dbReference type="Proteomes" id="UP000236520"/>
    </source>
</evidence>
<proteinExistence type="predicted"/>
<sequence>MLPGGPSIRKAIAALRAEGLIEVIHGRALHRTLIPFAIADQVEQGSLTGASVALHRSILTVLTIANIRFIP</sequence>
<dbReference type="AlphaFoldDB" id="A0A2J7YZ20"/>
<dbReference type="Proteomes" id="UP000236520">
    <property type="component" value="Unassembled WGS sequence"/>
</dbReference>
<comment type="caution">
    <text evidence="1">The sequence shown here is derived from an EMBL/GenBank/DDBJ whole genome shotgun (WGS) entry which is preliminary data.</text>
</comment>
<dbReference type="EMBL" id="LJIW01000002">
    <property type="protein sequence ID" value="PNG93268.1"/>
    <property type="molecule type" value="Genomic_DNA"/>
</dbReference>